<evidence type="ECO:0000313" key="2">
    <source>
        <dbReference type="EMBL" id="KAJ4486107.1"/>
    </source>
</evidence>
<feature type="region of interest" description="Disordered" evidence="1">
    <location>
        <begin position="256"/>
        <end position="280"/>
    </location>
</feature>
<dbReference type="EMBL" id="JAOTPV010000003">
    <property type="protein sequence ID" value="KAJ4486107.1"/>
    <property type="molecule type" value="Genomic_DNA"/>
</dbReference>
<feature type="region of interest" description="Disordered" evidence="1">
    <location>
        <begin position="1"/>
        <end position="42"/>
    </location>
</feature>
<dbReference type="Proteomes" id="UP001150266">
    <property type="component" value="Unassembled WGS sequence"/>
</dbReference>
<accession>A0A9W9DUE7</accession>
<organism evidence="2 3">
    <name type="scientific">Lentinula aciculospora</name>
    <dbReference type="NCBI Taxonomy" id="153920"/>
    <lineage>
        <taxon>Eukaryota</taxon>
        <taxon>Fungi</taxon>
        <taxon>Dikarya</taxon>
        <taxon>Basidiomycota</taxon>
        <taxon>Agaricomycotina</taxon>
        <taxon>Agaricomycetes</taxon>
        <taxon>Agaricomycetidae</taxon>
        <taxon>Agaricales</taxon>
        <taxon>Marasmiineae</taxon>
        <taxon>Omphalotaceae</taxon>
        <taxon>Lentinula</taxon>
    </lineage>
</organism>
<feature type="region of interest" description="Disordered" evidence="1">
    <location>
        <begin position="59"/>
        <end position="83"/>
    </location>
</feature>
<sequence>MPSRSARCTRPLVAPIRDSDSNSSNEGGFSSDDMVARAPRARFSSPGELHLNKVARDLSRHTRHVSRPTATQPPNSTPGPTLVNPVLINVKQMSHSYSRTGPPPPSFSQVRSRTVPITSPHYSGHTVTSDGCDMLMTTISTTPHMMRADTVRRTHRPMPSGLNHVDPTALPDLTCTIFLPRRNDHSNDYIRSNPYDSHSPLVPRPSRHFHTRTPQEYLSQHGLNPNHSVYPQYELGIDYNPMTSAPFGTLPPVNDWQCTGNAPSPPFGPGPGQQVHYPRR</sequence>
<comment type="caution">
    <text evidence="2">The sequence shown here is derived from an EMBL/GenBank/DDBJ whole genome shotgun (WGS) entry which is preliminary data.</text>
</comment>
<keyword evidence="3" id="KW-1185">Reference proteome</keyword>
<evidence type="ECO:0000313" key="3">
    <source>
        <dbReference type="Proteomes" id="UP001150266"/>
    </source>
</evidence>
<evidence type="ECO:0000256" key="1">
    <source>
        <dbReference type="SAM" id="MobiDB-lite"/>
    </source>
</evidence>
<protein>
    <submittedName>
        <fullName evidence="2">Uncharacterized protein</fullName>
    </submittedName>
</protein>
<name>A0A9W9DUE7_9AGAR</name>
<proteinExistence type="predicted"/>
<gene>
    <name evidence="2" type="ORF">J3R30DRAFT_3819822</name>
</gene>
<dbReference type="AlphaFoldDB" id="A0A9W9DUE7"/>
<reference evidence="2" key="1">
    <citation type="submission" date="2022-08" db="EMBL/GenBank/DDBJ databases">
        <title>A Global Phylogenomic Analysis of the Shiitake Genus Lentinula.</title>
        <authorList>
            <consortium name="DOE Joint Genome Institute"/>
            <person name="Sierra-Patev S."/>
            <person name="Min B."/>
            <person name="Naranjo-Ortiz M."/>
            <person name="Looney B."/>
            <person name="Konkel Z."/>
            <person name="Slot J.C."/>
            <person name="Sakamoto Y."/>
            <person name="Steenwyk J.L."/>
            <person name="Rokas A."/>
            <person name="Carro J."/>
            <person name="Camarero S."/>
            <person name="Ferreira P."/>
            <person name="Molpeceres G."/>
            <person name="Ruiz-Duenas F.J."/>
            <person name="Serrano A."/>
            <person name="Henrissat B."/>
            <person name="Drula E."/>
            <person name="Hughes K.W."/>
            <person name="Mata J.L."/>
            <person name="Ishikawa N.K."/>
            <person name="Vargas-Isla R."/>
            <person name="Ushijima S."/>
            <person name="Smith C.A."/>
            <person name="Ahrendt S."/>
            <person name="Andreopoulos W."/>
            <person name="He G."/>
            <person name="Labutti K."/>
            <person name="Lipzen A."/>
            <person name="Ng V."/>
            <person name="Riley R."/>
            <person name="Sandor L."/>
            <person name="Barry K."/>
            <person name="Martinez A.T."/>
            <person name="Xiao Y."/>
            <person name="Gibbons J.G."/>
            <person name="Terashima K."/>
            <person name="Grigoriev I.V."/>
            <person name="Hibbett D.S."/>
        </authorList>
    </citation>
    <scope>NUCLEOTIDE SEQUENCE</scope>
    <source>
        <strain evidence="2">JLM2183</strain>
    </source>
</reference>